<name>A0A0A9HN78_ARUDO</name>
<feature type="region of interest" description="Disordered" evidence="1">
    <location>
        <begin position="1"/>
        <end position="24"/>
    </location>
</feature>
<protein>
    <submittedName>
        <fullName evidence="2">Uncharacterized protein</fullName>
    </submittedName>
</protein>
<evidence type="ECO:0000256" key="1">
    <source>
        <dbReference type="SAM" id="MobiDB-lite"/>
    </source>
</evidence>
<sequence length="96" mass="10417">MRHHCLHQQEAEQGFRPRSPTIHRPNAVSCRQRAIATAPTRSLACVICRCSTGHHGSHPAQPTPATILTAAVAPSKSCHHCHGQPPMNQILPPKPT</sequence>
<accession>A0A0A9HN78</accession>
<reference evidence="2" key="2">
    <citation type="journal article" date="2015" name="Data Brief">
        <title>Shoot transcriptome of the giant reed, Arundo donax.</title>
        <authorList>
            <person name="Barrero R.A."/>
            <person name="Guerrero F.D."/>
            <person name="Moolhuijzen P."/>
            <person name="Goolsby J.A."/>
            <person name="Tidwell J."/>
            <person name="Bellgard S.E."/>
            <person name="Bellgard M.I."/>
        </authorList>
    </citation>
    <scope>NUCLEOTIDE SEQUENCE</scope>
    <source>
        <tissue evidence="2">Shoot tissue taken approximately 20 cm above the soil surface</tissue>
    </source>
</reference>
<reference evidence="2" key="1">
    <citation type="submission" date="2014-09" db="EMBL/GenBank/DDBJ databases">
        <authorList>
            <person name="Magalhaes I.L.F."/>
            <person name="Oliveira U."/>
            <person name="Santos F.R."/>
            <person name="Vidigal T.H.D.A."/>
            <person name="Brescovit A.D."/>
            <person name="Santos A.J."/>
        </authorList>
    </citation>
    <scope>NUCLEOTIDE SEQUENCE</scope>
    <source>
        <tissue evidence="2">Shoot tissue taken approximately 20 cm above the soil surface</tissue>
    </source>
</reference>
<dbReference type="EMBL" id="GBRH01159739">
    <property type="protein sequence ID" value="JAE38157.1"/>
    <property type="molecule type" value="Transcribed_RNA"/>
</dbReference>
<evidence type="ECO:0000313" key="2">
    <source>
        <dbReference type="EMBL" id="JAE38157.1"/>
    </source>
</evidence>
<proteinExistence type="predicted"/>
<organism evidence="2">
    <name type="scientific">Arundo donax</name>
    <name type="common">Giant reed</name>
    <name type="synonym">Donax arundinaceus</name>
    <dbReference type="NCBI Taxonomy" id="35708"/>
    <lineage>
        <taxon>Eukaryota</taxon>
        <taxon>Viridiplantae</taxon>
        <taxon>Streptophyta</taxon>
        <taxon>Embryophyta</taxon>
        <taxon>Tracheophyta</taxon>
        <taxon>Spermatophyta</taxon>
        <taxon>Magnoliopsida</taxon>
        <taxon>Liliopsida</taxon>
        <taxon>Poales</taxon>
        <taxon>Poaceae</taxon>
        <taxon>PACMAD clade</taxon>
        <taxon>Arundinoideae</taxon>
        <taxon>Arundineae</taxon>
        <taxon>Arundo</taxon>
    </lineage>
</organism>
<dbReference type="AlphaFoldDB" id="A0A0A9HN78"/>